<gene>
    <name evidence="25" type="ORF">EYC80_010161</name>
</gene>
<dbReference type="SUPFAM" id="SSF51445">
    <property type="entry name" value="(Trans)glycosidases"/>
    <property type="match status" value="1"/>
</dbReference>
<keyword evidence="18" id="KW-0624">Polysaccharide degradation</keyword>
<keyword evidence="17" id="KW-0961">Cell wall biogenesis/degradation</keyword>
<comment type="similarity">
    <text evidence="4 22">Belongs to the glycosyl hydrolase 17 family.</text>
</comment>
<evidence type="ECO:0000256" key="10">
    <source>
        <dbReference type="ARBA" id="ARBA00022622"/>
    </source>
</evidence>
<organism evidence="25 26">
    <name type="scientific">Monilinia laxa</name>
    <name type="common">Brown rot fungus</name>
    <name type="synonym">Sclerotinia laxa</name>
    <dbReference type="NCBI Taxonomy" id="61186"/>
    <lineage>
        <taxon>Eukaryota</taxon>
        <taxon>Fungi</taxon>
        <taxon>Dikarya</taxon>
        <taxon>Ascomycota</taxon>
        <taxon>Pezizomycotina</taxon>
        <taxon>Leotiomycetes</taxon>
        <taxon>Helotiales</taxon>
        <taxon>Sclerotiniaceae</taxon>
        <taxon>Monilinia</taxon>
    </lineage>
</organism>
<accession>A0A5N6JPR5</accession>
<dbReference type="InterPro" id="IPR017853">
    <property type="entry name" value="GH"/>
</dbReference>
<evidence type="ECO:0000256" key="21">
    <source>
        <dbReference type="ARBA" id="ARBA00032906"/>
    </source>
</evidence>
<dbReference type="Gene3D" id="3.20.20.80">
    <property type="entry name" value="Glycosidases"/>
    <property type="match status" value="1"/>
</dbReference>
<evidence type="ECO:0000256" key="24">
    <source>
        <dbReference type="SAM" id="SignalP"/>
    </source>
</evidence>
<dbReference type="GO" id="GO:0071555">
    <property type="term" value="P:cell wall organization"/>
    <property type="evidence" value="ECO:0007669"/>
    <property type="project" value="UniProtKB-KW"/>
</dbReference>
<dbReference type="Proteomes" id="UP000326757">
    <property type="component" value="Unassembled WGS sequence"/>
</dbReference>
<dbReference type="PANTHER" id="PTHR16631">
    <property type="entry name" value="GLUCAN 1,3-BETA-GLUCOSIDASE"/>
    <property type="match status" value="1"/>
</dbReference>
<dbReference type="OrthoDB" id="77201at2759"/>
<dbReference type="GO" id="GO:0000272">
    <property type="term" value="P:polysaccharide catabolic process"/>
    <property type="evidence" value="ECO:0007669"/>
    <property type="project" value="UniProtKB-KW"/>
</dbReference>
<evidence type="ECO:0000256" key="18">
    <source>
        <dbReference type="ARBA" id="ARBA00023326"/>
    </source>
</evidence>
<evidence type="ECO:0000256" key="8">
    <source>
        <dbReference type="ARBA" id="ARBA00022512"/>
    </source>
</evidence>
<keyword evidence="12" id="KW-0378">Hydrolase</keyword>
<feature type="compositionally biased region" description="Low complexity" evidence="23">
    <location>
        <begin position="351"/>
        <end position="397"/>
    </location>
</feature>
<keyword evidence="26" id="KW-1185">Reference proteome</keyword>
<dbReference type="GO" id="GO:0009986">
    <property type="term" value="C:cell surface"/>
    <property type="evidence" value="ECO:0007669"/>
    <property type="project" value="TreeGrafter"/>
</dbReference>
<keyword evidence="10" id="KW-0336">GPI-anchor</keyword>
<evidence type="ECO:0000256" key="17">
    <source>
        <dbReference type="ARBA" id="ARBA00023316"/>
    </source>
</evidence>
<evidence type="ECO:0000256" key="23">
    <source>
        <dbReference type="SAM" id="MobiDB-lite"/>
    </source>
</evidence>
<feature type="chain" id="PRO_5025014090" description="Probable glucan endo-1,3-beta-glucosidase eglC" evidence="24">
    <location>
        <begin position="19"/>
        <end position="437"/>
    </location>
</feature>
<keyword evidence="14" id="KW-0325">Glycoprotein</keyword>
<evidence type="ECO:0000256" key="2">
    <source>
        <dbReference type="ARBA" id="ARBA00004191"/>
    </source>
</evidence>
<dbReference type="EC" id="3.2.1.39" evidence="5"/>
<proteinExistence type="inferred from homology"/>
<feature type="compositionally biased region" description="Low complexity" evidence="23">
    <location>
        <begin position="404"/>
        <end position="415"/>
    </location>
</feature>
<comment type="function">
    <text evidence="19">Glucanases play a role in cell expansion during growth, in cell-cell fusion during mating, and in spore release during sporulation. This enzyme may be involved in beta-glucan degradation and also function biosynthetically as a transglycosylase.</text>
</comment>
<evidence type="ECO:0000256" key="3">
    <source>
        <dbReference type="ARBA" id="ARBA00004609"/>
    </source>
</evidence>
<dbReference type="InterPro" id="IPR050732">
    <property type="entry name" value="Beta-glucan_modifiers"/>
</dbReference>
<keyword evidence="7" id="KW-1003">Cell membrane</keyword>
<evidence type="ECO:0000256" key="20">
    <source>
        <dbReference type="ARBA" id="ARBA00032134"/>
    </source>
</evidence>
<dbReference type="GO" id="GO:0005576">
    <property type="term" value="C:extracellular region"/>
    <property type="evidence" value="ECO:0007669"/>
    <property type="project" value="TreeGrafter"/>
</dbReference>
<evidence type="ECO:0000256" key="5">
    <source>
        <dbReference type="ARBA" id="ARBA00012780"/>
    </source>
</evidence>
<keyword evidence="16" id="KW-0449">Lipoprotein</keyword>
<evidence type="ECO:0000256" key="19">
    <source>
        <dbReference type="ARBA" id="ARBA00025152"/>
    </source>
</evidence>
<evidence type="ECO:0000256" key="11">
    <source>
        <dbReference type="ARBA" id="ARBA00022729"/>
    </source>
</evidence>
<dbReference type="GO" id="GO:0098552">
    <property type="term" value="C:side of membrane"/>
    <property type="evidence" value="ECO:0007669"/>
    <property type="project" value="UniProtKB-KW"/>
</dbReference>
<keyword evidence="15" id="KW-0119">Carbohydrate metabolism</keyword>
<evidence type="ECO:0000256" key="12">
    <source>
        <dbReference type="ARBA" id="ARBA00022801"/>
    </source>
</evidence>
<keyword evidence="13" id="KW-0472">Membrane</keyword>
<dbReference type="PANTHER" id="PTHR16631:SF13">
    <property type="entry name" value="GLUCAN ENDO-1,3-BETA-GLUCOSIDASE EGLC-RELATED"/>
    <property type="match status" value="1"/>
</dbReference>
<evidence type="ECO:0000256" key="6">
    <source>
        <dbReference type="ARBA" id="ARBA00019762"/>
    </source>
</evidence>
<evidence type="ECO:0000256" key="14">
    <source>
        <dbReference type="ARBA" id="ARBA00023180"/>
    </source>
</evidence>
<evidence type="ECO:0000256" key="15">
    <source>
        <dbReference type="ARBA" id="ARBA00023277"/>
    </source>
</evidence>
<reference evidence="25 26" key="1">
    <citation type="submission" date="2019-06" db="EMBL/GenBank/DDBJ databases">
        <title>Genome Sequence of the Brown Rot Fungal Pathogen Monilinia laxa.</title>
        <authorList>
            <person name="De Miccolis Angelini R.M."/>
            <person name="Landi L."/>
            <person name="Abate D."/>
            <person name="Pollastro S."/>
            <person name="Romanazzi G."/>
            <person name="Faretra F."/>
        </authorList>
    </citation>
    <scope>NUCLEOTIDE SEQUENCE [LARGE SCALE GENOMIC DNA]</scope>
    <source>
        <strain evidence="25 26">Mlax316</strain>
    </source>
</reference>
<evidence type="ECO:0000256" key="4">
    <source>
        <dbReference type="ARBA" id="ARBA00008773"/>
    </source>
</evidence>
<dbReference type="GO" id="GO:0005886">
    <property type="term" value="C:plasma membrane"/>
    <property type="evidence" value="ECO:0007669"/>
    <property type="project" value="UniProtKB-SubCell"/>
</dbReference>
<name>A0A5N6JPR5_MONLA</name>
<evidence type="ECO:0000256" key="13">
    <source>
        <dbReference type="ARBA" id="ARBA00023136"/>
    </source>
</evidence>
<evidence type="ECO:0000256" key="16">
    <source>
        <dbReference type="ARBA" id="ARBA00023288"/>
    </source>
</evidence>
<evidence type="ECO:0000256" key="22">
    <source>
        <dbReference type="RuleBase" id="RU004335"/>
    </source>
</evidence>
<keyword evidence="9" id="KW-0964">Secreted</keyword>
<sequence length="437" mass="43168">MLSKTLFAIVASLSTASAVHQGFNYGATNADGTYRSQADFQDAFEAAKSLVGTSGFTSARLYTMLQADTTGPTSAIPAAIAADTTLLLGLWASGGAAGVTAEINALKQAISQYGDAFTSRVVGISVGSEDLYRNSPTGIAAKAGYGANPDELVNYIKQVREAIAGTSLSGASLGHVDTWTAWVNGSNNAVAEALDWVGMDAYPYFQDQEPKGNAASEGKSLFNVALAATQSATGKDVWVTETGWPVTGATTGQAVADTASAKTYWDDVGCPNFGKINMYWYTLQDQNAAGSVSPSFGIVGSSLSSKPLFDLSCSNTTSSSTSTASASATSGLASSLASAASAGAVVSSGSGLSPEKGSGAAGAAYPTGTGSAGSASGSNGTYSASTLRSASGPSATGTSGGNGTTSSTLPESTGGASSLTGSVALALGAVLAVAAAL</sequence>
<feature type="region of interest" description="Disordered" evidence="23">
    <location>
        <begin position="351"/>
        <end position="415"/>
    </location>
</feature>
<feature type="signal peptide" evidence="24">
    <location>
        <begin position="1"/>
        <end position="18"/>
    </location>
</feature>
<dbReference type="InterPro" id="IPR000490">
    <property type="entry name" value="Glyco_hydro_17"/>
</dbReference>
<protein>
    <recommendedName>
        <fullName evidence="6">Probable glucan endo-1,3-beta-glucosidase eglC</fullName>
        <ecNumber evidence="5">3.2.1.39</ecNumber>
    </recommendedName>
    <alternativeName>
        <fullName evidence="20">Endo-1,3-beta-glucanase eglC</fullName>
    </alternativeName>
    <alternativeName>
        <fullName evidence="21">Laminarinase eglC</fullName>
    </alternativeName>
</protein>
<dbReference type="GO" id="GO:0009277">
    <property type="term" value="C:fungal-type cell wall"/>
    <property type="evidence" value="ECO:0007669"/>
    <property type="project" value="TreeGrafter"/>
</dbReference>
<evidence type="ECO:0000313" key="25">
    <source>
        <dbReference type="EMBL" id="KAB8288496.1"/>
    </source>
</evidence>
<keyword evidence="8" id="KW-0134">Cell wall</keyword>
<comment type="subcellular location">
    <subcellularLocation>
        <location evidence="3">Cell membrane</location>
        <topology evidence="3">Lipid-anchor</topology>
        <topology evidence="3">GPI-anchor</topology>
    </subcellularLocation>
    <subcellularLocation>
        <location evidence="2">Secreted</location>
        <location evidence="2">Cell wall</location>
    </subcellularLocation>
</comment>
<dbReference type="Pfam" id="PF00332">
    <property type="entry name" value="Glyco_hydro_17"/>
    <property type="match status" value="1"/>
</dbReference>
<keyword evidence="11 24" id="KW-0732">Signal</keyword>
<comment type="catalytic activity">
    <reaction evidence="1">
        <text>Hydrolysis of (1-&gt;3)-beta-D-glucosidic linkages in (1-&gt;3)-beta-D-glucans.</text>
        <dbReference type="EC" id="3.2.1.39"/>
    </reaction>
</comment>
<evidence type="ECO:0000256" key="7">
    <source>
        <dbReference type="ARBA" id="ARBA00022475"/>
    </source>
</evidence>
<comment type="caution">
    <text evidence="25">The sequence shown here is derived from an EMBL/GenBank/DDBJ whole genome shotgun (WGS) entry which is preliminary data.</text>
</comment>
<dbReference type="AlphaFoldDB" id="A0A5N6JPR5"/>
<evidence type="ECO:0000313" key="26">
    <source>
        <dbReference type="Proteomes" id="UP000326757"/>
    </source>
</evidence>
<dbReference type="EMBL" id="VIGI01000024">
    <property type="protein sequence ID" value="KAB8288496.1"/>
    <property type="molecule type" value="Genomic_DNA"/>
</dbReference>
<evidence type="ECO:0000256" key="1">
    <source>
        <dbReference type="ARBA" id="ARBA00000382"/>
    </source>
</evidence>
<evidence type="ECO:0000256" key="9">
    <source>
        <dbReference type="ARBA" id="ARBA00022525"/>
    </source>
</evidence>
<dbReference type="GO" id="GO:0042973">
    <property type="term" value="F:glucan endo-1,3-beta-D-glucosidase activity"/>
    <property type="evidence" value="ECO:0007669"/>
    <property type="project" value="UniProtKB-EC"/>
</dbReference>